<feature type="transmembrane region" description="Helical" evidence="5">
    <location>
        <begin position="342"/>
        <end position="359"/>
    </location>
</feature>
<name>A0AAE0TB00_9BIVA</name>
<dbReference type="PANTHER" id="PTHR24064">
    <property type="entry name" value="SOLUTE CARRIER FAMILY 22 MEMBER"/>
    <property type="match status" value="1"/>
</dbReference>
<dbReference type="InterPro" id="IPR036259">
    <property type="entry name" value="MFS_trans_sf"/>
</dbReference>
<feature type="transmembrane region" description="Helical" evidence="5">
    <location>
        <begin position="21"/>
        <end position="43"/>
    </location>
</feature>
<feature type="transmembrane region" description="Helical" evidence="5">
    <location>
        <begin position="465"/>
        <end position="485"/>
    </location>
</feature>
<dbReference type="CDD" id="cd17317">
    <property type="entry name" value="MFS_SLC22"/>
    <property type="match status" value="1"/>
</dbReference>
<keyword evidence="8" id="KW-1185">Reference proteome</keyword>
<evidence type="ECO:0000313" key="8">
    <source>
        <dbReference type="Proteomes" id="UP001195483"/>
    </source>
</evidence>
<evidence type="ECO:0000313" key="7">
    <source>
        <dbReference type="EMBL" id="KAK3606529.1"/>
    </source>
</evidence>
<feature type="transmembrane region" description="Helical" evidence="5">
    <location>
        <begin position="432"/>
        <end position="453"/>
    </location>
</feature>
<feature type="transmembrane region" description="Helical" evidence="5">
    <location>
        <begin position="228"/>
        <end position="249"/>
    </location>
</feature>
<keyword evidence="4 5" id="KW-0472">Membrane</keyword>
<protein>
    <recommendedName>
        <fullName evidence="6">Major facilitator superfamily (MFS) profile domain-containing protein</fullName>
    </recommendedName>
</protein>
<feature type="transmembrane region" description="Helical" evidence="5">
    <location>
        <begin position="371"/>
        <end position="389"/>
    </location>
</feature>
<feature type="transmembrane region" description="Helical" evidence="5">
    <location>
        <begin position="255"/>
        <end position="273"/>
    </location>
</feature>
<dbReference type="SUPFAM" id="SSF103473">
    <property type="entry name" value="MFS general substrate transporter"/>
    <property type="match status" value="1"/>
</dbReference>
<evidence type="ECO:0000256" key="4">
    <source>
        <dbReference type="ARBA" id="ARBA00023136"/>
    </source>
</evidence>
<keyword evidence="3 5" id="KW-1133">Transmembrane helix</keyword>
<dbReference type="InterPro" id="IPR005828">
    <property type="entry name" value="MFS_sugar_transport-like"/>
</dbReference>
<reference evidence="7" key="2">
    <citation type="journal article" date="2021" name="Genome Biol. Evol.">
        <title>Developing a high-quality reference genome for a parasitic bivalve with doubly uniparental inheritance (Bivalvia: Unionida).</title>
        <authorList>
            <person name="Smith C.H."/>
        </authorList>
    </citation>
    <scope>NUCLEOTIDE SEQUENCE</scope>
    <source>
        <strain evidence="7">CHS0354</strain>
        <tissue evidence="7">Mantle</tissue>
    </source>
</reference>
<dbReference type="Gene3D" id="1.20.1250.20">
    <property type="entry name" value="MFS general substrate transporter like domains"/>
    <property type="match status" value="1"/>
</dbReference>
<feature type="domain" description="Major facilitator superfamily (MFS) profile" evidence="6">
    <location>
        <begin position="88"/>
        <end position="519"/>
    </location>
</feature>
<evidence type="ECO:0000256" key="5">
    <source>
        <dbReference type="SAM" id="Phobius"/>
    </source>
</evidence>
<dbReference type="InterPro" id="IPR020846">
    <property type="entry name" value="MFS_dom"/>
</dbReference>
<proteinExistence type="predicted"/>
<gene>
    <name evidence="7" type="ORF">CHS0354_041486</name>
</gene>
<feature type="transmembrane region" description="Helical" evidence="5">
    <location>
        <begin position="170"/>
        <end position="193"/>
    </location>
</feature>
<keyword evidence="2 5" id="KW-0812">Transmembrane</keyword>
<dbReference type="Proteomes" id="UP001195483">
    <property type="component" value="Unassembled WGS sequence"/>
</dbReference>
<evidence type="ECO:0000256" key="2">
    <source>
        <dbReference type="ARBA" id="ARBA00022692"/>
    </source>
</evidence>
<accession>A0AAE0TB00</accession>
<feature type="transmembrane region" description="Helical" evidence="5">
    <location>
        <begin position="138"/>
        <end position="158"/>
    </location>
</feature>
<feature type="transmembrane region" description="Helical" evidence="5">
    <location>
        <begin position="401"/>
        <end position="420"/>
    </location>
</feature>
<dbReference type="Pfam" id="PF00083">
    <property type="entry name" value="Sugar_tr"/>
    <property type="match status" value="1"/>
</dbReference>
<dbReference type="EMBL" id="JAEAOA010002346">
    <property type="protein sequence ID" value="KAK3606529.1"/>
    <property type="molecule type" value="Genomic_DNA"/>
</dbReference>
<evidence type="ECO:0000256" key="1">
    <source>
        <dbReference type="ARBA" id="ARBA00004141"/>
    </source>
</evidence>
<reference evidence="7" key="1">
    <citation type="journal article" date="2021" name="Genome Biol. Evol.">
        <title>A High-Quality Reference Genome for a Parasitic Bivalve with Doubly Uniparental Inheritance (Bivalvia: Unionida).</title>
        <authorList>
            <person name="Smith C.H."/>
        </authorList>
    </citation>
    <scope>NUCLEOTIDE SEQUENCE</scope>
    <source>
        <strain evidence="7">CHS0354</strain>
    </source>
</reference>
<dbReference type="GO" id="GO:0022857">
    <property type="term" value="F:transmembrane transporter activity"/>
    <property type="evidence" value="ECO:0007669"/>
    <property type="project" value="InterPro"/>
</dbReference>
<dbReference type="AlphaFoldDB" id="A0AAE0TB00"/>
<evidence type="ECO:0000259" key="6">
    <source>
        <dbReference type="PROSITE" id="PS50850"/>
    </source>
</evidence>
<comment type="caution">
    <text evidence="7">The sequence shown here is derived from an EMBL/GenBank/DDBJ whole genome shotgun (WGS) entry which is preliminary data.</text>
</comment>
<dbReference type="GO" id="GO:0016020">
    <property type="term" value="C:membrane"/>
    <property type="evidence" value="ECO:0007669"/>
    <property type="project" value="UniProtKB-SubCell"/>
</dbReference>
<reference evidence="7" key="3">
    <citation type="submission" date="2023-05" db="EMBL/GenBank/DDBJ databases">
        <authorList>
            <person name="Smith C.H."/>
        </authorList>
    </citation>
    <scope>NUCLEOTIDE SEQUENCE</scope>
    <source>
        <strain evidence="7">CHS0354</strain>
        <tissue evidence="7">Mantle</tissue>
    </source>
</reference>
<comment type="subcellular location">
    <subcellularLocation>
        <location evidence="1">Membrane</location>
        <topology evidence="1">Multi-pass membrane protein</topology>
    </subcellularLocation>
</comment>
<feature type="transmembrane region" description="Helical" evidence="5">
    <location>
        <begin position="497"/>
        <end position="514"/>
    </location>
</feature>
<organism evidence="7 8">
    <name type="scientific">Potamilus streckersoni</name>
    <dbReference type="NCBI Taxonomy" id="2493646"/>
    <lineage>
        <taxon>Eukaryota</taxon>
        <taxon>Metazoa</taxon>
        <taxon>Spiralia</taxon>
        <taxon>Lophotrochozoa</taxon>
        <taxon>Mollusca</taxon>
        <taxon>Bivalvia</taxon>
        <taxon>Autobranchia</taxon>
        <taxon>Heteroconchia</taxon>
        <taxon>Palaeoheterodonta</taxon>
        <taxon>Unionida</taxon>
        <taxon>Unionoidea</taxon>
        <taxon>Unionidae</taxon>
        <taxon>Ambleminae</taxon>
        <taxon>Lampsilini</taxon>
        <taxon>Potamilus</taxon>
    </lineage>
</organism>
<sequence>MRLRLEELLFQLGNPGRYQKVIFLLLALNYLPVVFNHVIMAFFGSTPKHQCYSESYESMLDSHQMTNGNLSDNSNMTTDPSIIVDKRLKECRAEYLFKSGQNVSVVCGVGGAGKLKYYQEPRETTIVTEWNLVCDFKYLSSLATTIYFCGVMFGGMLFGHIADKFGRRPVMLLTLYMPIFVGVGIAFAPWYSLFVALRFIQGVLMQGLQTSTYTLAMELFLPKYRSHAGVLLECFWGFGVMLLPALAYLIQDWRYIQLAVSLPSLLALGYICIMPESLRWLIMMGKVDEAEALITKIAEKNKLPYPHESWEDVKLQLGTRDADTKQYSFIDLMRTPVLRKRSLILFYLWFATSIGYYGLTWKLTKLAGNKYLNFFIGGAVEFVAYVLVLPVTKRFGRRRPLCFYFLLAAATCITAGGLMFQPYTSNEVSWAATAFAIAGKFGMGGIFCVIFMYTSELYPTVIRNIGMGNCALWTRLGGVIAPQILLIDQFANKAGPLVLFGVVTLLGGLLTMLLPETQGCKLPDTVEDVEKSCSSIAEEQFTPIFKDKDNMEMTNA</sequence>
<feature type="transmembrane region" description="Helical" evidence="5">
    <location>
        <begin position="199"/>
        <end position="221"/>
    </location>
</feature>
<evidence type="ECO:0000256" key="3">
    <source>
        <dbReference type="ARBA" id="ARBA00022989"/>
    </source>
</evidence>
<dbReference type="PROSITE" id="PS50850">
    <property type="entry name" value="MFS"/>
    <property type="match status" value="1"/>
</dbReference>